<dbReference type="PANTHER" id="PTHR10566">
    <property type="entry name" value="CHAPERONE-ACTIVITY OF BC1 COMPLEX CABC1 -RELATED"/>
    <property type="match status" value="1"/>
</dbReference>
<feature type="region of interest" description="Disordered" evidence="2">
    <location>
        <begin position="39"/>
        <end position="63"/>
    </location>
</feature>
<name>A0A7S1FK04_NOCSC</name>
<keyword evidence="3" id="KW-0472">Membrane</keyword>
<dbReference type="PANTHER" id="PTHR10566:SF113">
    <property type="entry name" value="PROTEIN ACTIVITY OF BC1 COMPLEX KINASE 7, CHLOROPLASTIC"/>
    <property type="match status" value="1"/>
</dbReference>
<dbReference type="InterPro" id="IPR011009">
    <property type="entry name" value="Kinase-like_dom_sf"/>
</dbReference>
<dbReference type="InterPro" id="IPR004147">
    <property type="entry name" value="ABC1_dom"/>
</dbReference>
<feature type="transmembrane region" description="Helical" evidence="3">
    <location>
        <begin position="521"/>
        <end position="543"/>
    </location>
</feature>
<feature type="domain" description="ABC1 atypical kinase-like" evidence="4">
    <location>
        <begin position="155"/>
        <end position="389"/>
    </location>
</feature>
<dbReference type="InterPro" id="IPR050154">
    <property type="entry name" value="UbiB_kinase"/>
</dbReference>
<sequence>MADAGWSVLCCFTFLLRSPTHRAGKRAPELCLGSPCEGRVEDKFDSSQSRSEDPNEGERRTSTIPSLKDACAVTCSRRSALAWRWMIVVGRLGPVLIRSLADYCVCGGPRCASANARRTRQQLEKLGPAFVKLGQAFAAREDILSDEVVKELRMLCDQVPAFPLADARRVVREELGRSSPVLPEKPIAAASLGQVYRVRIQGRPFALKVQRPGLQTSIARDVVVLRGLAKLANLFLSRWTIAGLDLTDVVDNWASTMWMELDYVHEAHTVDFMRKALGSKVPALVIPPVNWALTRTRVIGTEWVDGEKVTQNPHCITEKHLALGVEAFVAMILEVGLVHADPHAGNMMVTSKGQLCLLDFGMVVRVPVEHRLSWAACCVNLVRGDHSATLDSLIQIGFFPANCPRDVVLPVMSKIWTQLVACGSNTRKRREAVFACYSEIKTLVRRLEFGLPDYYVCLARALLTLEGIALSANCEFDIFTAAFPVALRAVTAAAVDRARATIVETGSSARALVGSRGHQRAAAATIAAAVMAVLAMQGWGAMLPA</sequence>
<proteinExistence type="inferred from homology"/>
<evidence type="ECO:0000256" key="2">
    <source>
        <dbReference type="SAM" id="MobiDB-lite"/>
    </source>
</evidence>
<keyword evidence="3" id="KW-1133">Transmembrane helix</keyword>
<dbReference type="AlphaFoldDB" id="A0A7S1FK04"/>
<organism evidence="5">
    <name type="scientific">Noctiluca scintillans</name>
    <name type="common">Sea sparkle</name>
    <name type="synonym">Red tide dinoflagellate</name>
    <dbReference type="NCBI Taxonomy" id="2966"/>
    <lineage>
        <taxon>Eukaryota</taxon>
        <taxon>Sar</taxon>
        <taxon>Alveolata</taxon>
        <taxon>Dinophyceae</taxon>
        <taxon>Noctilucales</taxon>
        <taxon>Noctilucaceae</taxon>
        <taxon>Noctiluca</taxon>
    </lineage>
</organism>
<dbReference type="Gene3D" id="1.10.510.10">
    <property type="entry name" value="Transferase(Phosphotransferase) domain 1"/>
    <property type="match status" value="1"/>
</dbReference>
<feature type="compositionally biased region" description="Basic and acidic residues" evidence="2">
    <location>
        <begin position="39"/>
        <end position="61"/>
    </location>
</feature>
<dbReference type="CDD" id="cd05121">
    <property type="entry name" value="ABC1_ADCK3-like"/>
    <property type="match status" value="1"/>
</dbReference>
<protein>
    <recommendedName>
        <fullName evidence="4">ABC1 atypical kinase-like domain-containing protein</fullName>
    </recommendedName>
</protein>
<comment type="similarity">
    <text evidence="1">Belongs to the protein kinase superfamily. ADCK protein kinase family.</text>
</comment>
<dbReference type="EMBL" id="HBFQ01063262">
    <property type="protein sequence ID" value="CAD8870413.1"/>
    <property type="molecule type" value="Transcribed_RNA"/>
</dbReference>
<gene>
    <name evidence="5" type="ORF">NSCI0253_LOCUS44770</name>
</gene>
<dbReference type="SUPFAM" id="SSF56112">
    <property type="entry name" value="Protein kinase-like (PK-like)"/>
    <property type="match status" value="1"/>
</dbReference>
<evidence type="ECO:0000256" key="3">
    <source>
        <dbReference type="SAM" id="Phobius"/>
    </source>
</evidence>
<evidence type="ECO:0000259" key="4">
    <source>
        <dbReference type="Pfam" id="PF03109"/>
    </source>
</evidence>
<evidence type="ECO:0000256" key="1">
    <source>
        <dbReference type="ARBA" id="ARBA00009670"/>
    </source>
</evidence>
<reference evidence="5" key="1">
    <citation type="submission" date="2021-01" db="EMBL/GenBank/DDBJ databases">
        <authorList>
            <person name="Corre E."/>
            <person name="Pelletier E."/>
            <person name="Niang G."/>
            <person name="Scheremetjew M."/>
            <person name="Finn R."/>
            <person name="Kale V."/>
            <person name="Holt S."/>
            <person name="Cochrane G."/>
            <person name="Meng A."/>
            <person name="Brown T."/>
            <person name="Cohen L."/>
        </authorList>
    </citation>
    <scope>NUCLEOTIDE SEQUENCE</scope>
</reference>
<dbReference type="Pfam" id="PF03109">
    <property type="entry name" value="ABC1"/>
    <property type="match status" value="1"/>
</dbReference>
<evidence type="ECO:0000313" key="5">
    <source>
        <dbReference type="EMBL" id="CAD8870413.1"/>
    </source>
</evidence>
<keyword evidence="3" id="KW-0812">Transmembrane</keyword>
<accession>A0A7S1FK04</accession>